<feature type="compositionally biased region" description="Basic and acidic residues" evidence="4">
    <location>
        <begin position="712"/>
        <end position="722"/>
    </location>
</feature>
<dbReference type="InterPro" id="IPR027417">
    <property type="entry name" value="P-loop_NTPase"/>
</dbReference>
<dbReference type="GO" id="GO:0048312">
    <property type="term" value="P:intracellular distribution of mitochondria"/>
    <property type="evidence" value="ECO:0007669"/>
    <property type="project" value="TreeGrafter"/>
</dbReference>
<dbReference type="InterPro" id="IPR001401">
    <property type="entry name" value="Dynamin_GTPase"/>
</dbReference>
<dbReference type="GO" id="GO:0008017">
    <property type="term" value="F:microtubule binding"/>
    <property type="evidence" value="ECO:0007669"/>
    <property type="project" value="TreeGrafter"/>
</dbReference>
<dbReference type="PANTHER" id="PTHR11566:SF21">
    <property type="entry name" value="DYNAMIN RELATED PROTEIN 1, ISOFORM A"/>
    <property type="match status" value="1"/>
</dbReference>
<evidence type="ECO:0000256" key="3">
    <source>
        <dbReference type="SAM" id="Coils"/>
    </source>
</evidence>
<feature type="compositionally biased region" description="Basic and acidic residues" evidence="4">
    <location>
        <begin position="568"/>
        <end position="585"/>
    </location>
</feature>
<organism evidence="7 8">
    <name type="scientific">Chrysophaeum taylorii</name>
    <dbReference type="NCBI Taxonomy" id="2483200"/>
    <lineage>
        <taxon>Eukaryota</taxon>
        <taxon>Sar</taxon>
        <taxon>Stramenopiles</taxon>
        <taxon>Ochrophyta</taxon>
        <taxon>Pelagophyceae</taxon>
        <taxon>Pelagomonadales</taxon>
        <taxon>Pelagomonadaceae</taxon>
        <taxon>Chrysophaeum</taxon>
    </lineage>
</organism>
<dbReference type="GO" id="GO:0016020">
    <property type="term" value="C:membrane"/>
    <property type="evidence" value="ECO:0007669"/>
    <property type="project" value="TreeGrafter"/>
</dbReference>
<evidence type="ECO:0000313" key="8">
    <source>
        <dbReference type="Proteomes" id="UP001230188"/>
    </source>
</evidence>
<feature type="region of interest" description="Disordered" evidence="4">
    <location>
        <begin position="540"/>
        <end position="585"/>
    </location>
</feature>
<comment type="caution">
    <text evidence="7">The sequence shown here is derived from an EMBL/GenBank/DDBJ whole genome shotgun (WGS) entry which is preliminary data.</text>
</comment>
<feature type="region of interest" description="Disordered" evidence="4">
    <location>
        <begin position="711"/>
        <end position="731"/>
    </location>
</feature>
<keyword evidence="8" id="KW-1185">Reference proteome</keyword>
<dbReference type="InterPro" id="IPR020850">
    <property type="entry name" value="GED_dom"/>
</dbReference>
<dbReference type="CDD" id="cd08771">
    <property type="entry name" value="DLP_1"/>
    <property type="match status" value="1"/>
</dbReference>
<dbReference type="Gene3D" id="1.20.120.1240">
    <property type="entry name" value="Dynamin, middle domain"/>
    <property type="match status" value="1"/>
</dbReference>
<dbReference type="GO" id="GO:0005525">
    <property type="term" value="F:GTP binding"/>
    <property type="evidence" value="ECO:0007669"/>
    <property type="project" value="InterPro"/>
</dbReference>
<evidence type="ECO:0000256" key="1">
    <source>
        <dbReference type="ARBA" id="ARBA00022741"/>
    </source>
</evidence>
<feature type="domain" description="Dynamin-type G" evidence="6">
    <location>
        <begin position="36"/>
        <end position="303"/>
    </location>
</feature>
<dbReference type="SUPFAM" id="SSF52540">
    <property type="entry name" value="P-loop containing nucleoside triphosphate hydrolases"/>
    <property type="match status" value="1"/>
</dbReference>
<evidence type="ECO:0000256" key="2">
    <source>
        <dbReference type="ARBA" id="ARBA00023134"/>
    </source>
</evidence>
<dbReference type="Gene3D" id="3.40.50.300">
    <property type="entry name" value="P-loop containing nucleotide triphosphate hydrolases"/>
    <property type="match status" value="1"/>
</dbReference>
<protein>
    <submittedName>
        <fullName evidence="7">Uncharacterized protein</fullName>
    </submittedName>
</protein>
<dbReference type="PANTHER" id="PTHR11566">
    <property type="entry name" value="DYNAMIN"/>
    <property type="match status" value="1"/>
</dbReference>
<dbReference type="InterPro" id="IPR003130">
    <property type="entry name" value="GED"/>
</dbReference>
<dbReference type="GO" id="GO:0005739">
    <property type="term" value="C:mitochondrion"/>
    <property type="evidence" value="ECO:0007669"/>
    <property type="project" value="TreeGrafter"/>
</dbReference>
<dbReference type="PRINTS" id="PR00195">
    <property type="entry name" value="DYNAMIN"/>
</dbReference>
<dbReference type="InterPro" id="IPR000375">
    <property type="entry name" value="Dynamin_stalk"/>
</dbReference>
<feature type="coiled-coil region" evidence="3">
    <location>
        <begin position="671"/>
        <end position="701"/>
    </location>
</feature>
<keyword evidence="3" id="KW-0175">Coiled coil</keyword>
<dbReference type="PROSITE" id="PS51388">
    <property type="entry name" value="GED"/>
    <property type="match status" value="1"/>
</dbReference>
<dbReference type="PROSITE" id="PS51718">
    <property type="entry name" value="G_DYNAMIN_2"/>
    <property type="match status" value="1"/>
</dbReference>
<dbReference type="GO" id="GO:0006897">
    <property type="term" value="P:endocytosis"/>
    <property type="evidence" value="ECO:0007669"/>
    <property type="project" value="TreeGrafter"/>
</dbReference>
<feature type="domain" description="GED" evidence="5">
    <location>
        <begin position="613"/>
        <end position="710"/>
    </location>
</feature>
<dbReference type="AlphaFoldDB" id="A0AAD7ULS7"/>
<name>A0AAD7ULS7_9STRA</name>
<sequence length="922" mass="102287">MATPIQQSALSSGVARDVRPLLDLIDELRSMGIEQDLPLPQIAVMGDQSSGKSSVLEALSGVPFPRGTGLVTRCPCQLTMKRTDTPWRGRIGVQGSDDISSVNSPGELTAAIERVTAALTAGSSGFSSDCIVVEVRAPNVPDLTLIDLPGIVRTVTAGQDARVIGDVNTMIERFLKQERTIVLAIVPANQDVATVDILERALRVDPTGERTIGVLTKPDLVGEGAEDEVVSVLRNERKPLKLGYVMVKNKSAAELKSGRPSDERRYFREHNVWKTLPSELLGIQNLTTKLTKLLTKRIEKVLPELKWELQEQFAETEAAAERLGAPPPETPRERAKLVLRLFADYCSILRHACRGDYREQVLSQNVELRLRSGADRIFHTLEDAIGQQKPEFEAADFTLKLHQELKALRGRELPGLLNSYFFYGFMARHVEMWRPLIEGAKTALYDSSFAATAALATELLPAYPGMAQAVRDQVAEYLDSSADAIAEKIEEVFKHESDPFISKNELSDAILKVRFERFERALDTVMTACGTGPAQAAKTVVAERNQKETQASTAQAKLAESHAATPSEEDKVPDEKERKKKDDLKEHPLKELVLTSLGRWYMANHGVTSMSMVEDMRTVLIAYWGVAAKRITENTCMLFETHLLAVMAEDVEKQLLSLAQTPDGDADTSTIDTLLAQDDDIRKQRENLKKKKDRVAAALNSVGRFAPNLVARPREPKKEEPPKVPTVPTPGVAPTLVVEPEGQLIESFAFTSNGDNAGFIYWLGTSGRRERFQNPHDKGRLRITSSGLEIGTESLLVARKRMPCWTNDMEGSWICVDFGRNRTFKPTHYTLCNGANEPGFDVLSWAFEGYHAPSELWTDLHSPDSPQRDLPSPWGVATFGVSTQASFRYLRIRHTGLNSRATHQLPICAWEFYGHLYAIPTT</sequence>
<dbReference type="Gene3D" id="2.60.120.260">
    <property type="entry name" value="Galactose-binding domain-like"/>
    <property type="match status" value="1"/>
</dbReference>
<evidence type="ECO:0000313" key="7">
    <source>
        <dbReference type="EMBL" id="KAJ8610480.1"/>
    </source>
</evidence>
<keyword evidence="1" id="KW-0547">Nucleotide-binding</keyword>
<dbReference type="EMBL" id="JAQMWT010000102">
    <property type="protein sequence ID" value="KAJ8610480.1"/>
    <property type="molecule type" value="Genomic_DNA"/>
</dbReference>
<evidence type="ECO:0000259" key="5">
    <source>
        <dbReference type="PROSITE" id="PS51388"/>
    </source>
</evidence>
<dbReference type="Pfam" id="PF00350">
    <property type="entry name" value="Dynamin_N"/>
    <property type="match status" value="1"/>
</dbReference>
<dbReference type="GO" id="GO:0003924">
    <property type="term" value="F:GTPase activity"/>
    <property type="evidence" value="ECO:0007669"/>
    <property type="project" value="InterPro"/>
</dbReference>
<evidence type="ECO:0000256" key="4">
    <source>
        <dbReference type="SAM" id="MobiDB-lite"/>
    </source>
</evidence>
<keyword evidence="2" id="KW-0342">GTP-binding</keyword>
<dbReference type="Pfam" id="PF02212">
    <property type="entry name" value="GED"/>
    <property type="match status" value="1"/>
</dbReference>
<dbReference type="GO" id="GO:0005874">
    <property type="term" value="C:microtubule"/>
    <property type="evidence" value="ECO:0007669"/>
    <property type="project" value="TreeGrafter"/>
</dbReference>
<dbReference type="Pfam" id="PF01031">
    <property type="entry name" value="Dynamin_M"/>
    <property type="match status" value="1"/>
</dbReference>
<dbReference type="GO" id="GO:0000266">
    <property type="term" value="P:mitochondrial fission"/>
    <property type="evidence" value="ECO:0007669"/>
    <property type="project" value="TreeGrafter"/>
</dbReference>
<dbReference type="InterPro" id="IPR022812">
    <property type="entry name" value="Dynamin"/>
</dbReference>
<gene>
    <name evidence="7" type="ORF">CTAYLR_007776</name>
</gene>
<accession>A0AAD7ULS7</accession>
<proteinExistence type="predicted"/>
<dbReference type="GO" id="GO:0016559">
    <property type="term" value="P:peroxisome fission"/>
    <property type="evidence" value="ECO:0007669"/>
    <property type="project" value="TreeGrafter"/>
</dbReference>
<dbReference type="InterPro" id="IPR045063">
    <property type="entry name" value="Dynamin_N"/>
</dbReference>
<dbReference type="InterPro" id="IPR030381">
    <property type="entry name" value="G_DYNAMIN_dom"/>
</dbReference>
<dbReference type="SMART" id="SM00053">
    <property type="entry name" value="DYNc"/>
    <property type="match status" value="1"/>
</dbReference>
<dbReference type="Proteomes" id="UP001230188">
    <property type="component" value="Unassembled WGS sequence"/>
</dbReference>
<evidence type="ECO:0000259" key="6">
    <source>
        <dbReference type="PROSITE" id="PS51718"/>
    </source>
</evidence>
<reference evidence="7" key="1">
    <citation type="submission" date="2023-01" db="EMBL/GenBank/DDBJ databases">
        <title>Metagenome sequencing of chrysophaentin producing Chrysophaeum taylorii.</title>
        <authorList>
            <person name="Davison J."/>
            <person name="Bewley C."/>
        </authorList>
    </citation>
    <scope>NUCLEOTIDE SEQUENCE</scope>
    <source>
        <strain evidence="7">NIES-1699</strain>
    </source>
</reference>